<name>A0A1I4HNL0_9ACTN</name>
<feature type="region of interest" description="Disordered" evidence="1">
    <location>
        <begin position="1"/>
        <end position="23"/>
    </location>
</feature>
<keyword evidence="4" id="KW-1185">Reference proteome</keyword>
<reference evidence="3 4" key="1">
    <citation type="submission" date="2016-10" db="EMBL/GenBank/DDBJ databases">
        <authorList>
            <person name="de Groot N.N."/>
        </authorList>
    </citation>
    <scope>NUCLEOTIDE SEQUENCE [LARGE SCALE GENOMIC DNA]</scope>
    <source>
        <strain evidence="3 4">DSM 45317</strain>
    </source>
</reference>
<dbReference type="Pfam" id="PF00107">
    <property type="entry name" value="ADH_zinc_N"/>
    <property type="match status" value="1"/>
</dbReference>
<dbReference type="InterPro" id="IPR011032">
    <property type="entry name" value="GroES-like_sf"/>
</dbReference>
<evidence type="ECO:0000259" key="2">
    <source>
        <dbReference type="SMART" id="SM00829"/>
    </source>
</evidence>
<evidence type="ECO:0000313" key="3">
    <source>
        <dbReference type="EMBL" id="SFL43878.1"/>
    </source>
</evidence>
<organism evidence="3 4">
    <name type="scientific">Geodermatophilus ruber</name>
    <dbReference type="NCBI Taxonomy" id="504800"/>
    <lineage>
        <taxon>Bacteria</taxon>
        <taxon>Bacillati</taxon>
        <taxon>Actinomycetota</taxon>
        <taxon>Actinomycetes</taxon>
        <taxon>Geodermatophilales</taxon>
        <taxon>Geodermatophilaceae</taxon>
        <taxon>Geodermatophilus</taxon>
    </lineage>
</organism>
<dbReference type="InParanoid" id="A0A1I4HNL0"/>
<dbReference type="SMART" id="SM00829">
    <property type="entry name" value="PKS_ER"/>
    <property type="match status" value="1"/>
</dbReference>
<feature type="domain" description="Enoyl reductase (ER)" evidence="2">
    <location>
        <begin position="4"/>
        <end position="319"/>
    </location>
</feature>
<dbReference type="AlphaFoldDB" id="A0A1I4HNL0"/>
<dbReference type="RefSeq" id="WP_091326916.1">
    <property type="nucleotide sequence ID" value="NZ_FOSW01000011.1"/>
</dbReference>
<dbReference type="GO" id="GO:0016491">
    <property type="term" value="F:oxidoreductase activity"/>
    <property type="evidence" value="ECO:0007669"/>
    <property type="project" value="InterPro"/>
</dbReference>
<evidence type="ECO:0000256" key="1">
    <source>
        <dbReference type="SAM" id="MobiDB-lite"/>
    </source>
</evidence>
<protein>
    <submittedName>
        <fullName evidence="3">NADPH:quinone reductase</fullName>
    </submittedName>
</protein>
<dbReference type="OrthoDB" id="4330785at2"/>
<accession>A0A1I4HNL0</accession>
<dbReference type="PANTHER" id="PTHR43677">
    <property type="entry name" value="SHORT-CHAIN DEHYDROGENASE/REDUCTASE"/>
    <property type="match status" value="1"/>
</dbReference>
<dbReference type="Proteomes" id="UP000199152">
    <property type="component" value="Unassembled WGS sequence"/>
</dbReference>
<dbReference type="Gene3D" id="3.40.50.720">
    <property type="entry name" value="NAD(P)-binding Rossmann-like Domain"/>
    <property type="match status" value="1"/>
</dbReference>
<dbReference type="SUPFAM" id="SSF50129">
    <property type="entry name" value="GroES-like"/>
    <property type="match status" value="1"/>
</dbReference>
<dbReference type="InterPro" id="IPR051397">
    <property type="entry name" value="Zn-ADH-like_protein"/>
</dbReference>
<evidence type="ECO:0000313" key="4">
    <source>
        <dbReference type="Proteomes" id="UP000199152"/>
    </source>
</evidence>
<dbReference type="InterPro" id="IPR013154">
    <property type="entry name" value="ADH-like_N"/>
</dbReference>
<dbReference type="Gene3D" id="3.90.180.10">
    <property type="entry name" value="Medium-chain alcohol dehydrogenases, catalytic domain"/>
    <property type="match status" value="1"/>
</dbReference>
<dbReference type="SUPFAM" id="SSF51735">
    <property type="entry name" value="NAD(P)-binding Rossmann-fold domains"/>
    <property type="match status" value="1"/>
</dbReference>
<dbReference type="STRING" id="504800.SAMN04488085_11156"/>
<dbReference type="PANTHER" id="PTHR43677:SF11">
    <property type="entry name" value="ZINC-CONTAINING ALCOHOL DEHYDROGENASE"/>
    <property type="match status" value="1"/>
</dbReference>
<dbReference type="Pfam" id="PF08240">
    <property type="entry name" value="ADH_N"/>
    <property type="match status" value="1"/>
</dbReference>
<dbReference type="EMBL" id="FOSW01000011">
    <property type="protein sequence ID" value="SFL43878.1"/>
    <property type="molecule type" value="Genomic_DNA"/>
</dbReference>
<dbReference type="InterPro" id="IPR020843">
    <property type="entry name" value="ER"/>
</dbReference>
<dbReference type="InterPro" id="IPR036291">
    <property type="entry name" value="NAD(P)-bd_dom_sf"/>
</dbReference>
<gene>
    <name evidence="3" type="ORF">SAMN04488085_11156</name>
</gene>
<proteinExistence type="predicted"/>
<sequence length="324" mass="32708">MRAAVLHTPGAPPSYGTHPEPAAGEGRTLVRVTAAPVVPLDLLCASGTSYFGRPAVPYVPGVQGVGVVERSAVHPVGTRVWFATSAGMAPGDGSLAELCAVPDGDVVPVTAAVPDALVAALGLSAVAAWMALTWRGRLRAGERVLVLGAGGAVGQVAVGAARLLGAGRVVAVCRSEEAQERARRAGADEVVALVADVDELTARLAQACDGGVDLVVDPVFGTAATAASQVLAPFGRLVNLGGASGDEAAFSSSVLRSRSAEVLGYTNNALRAEQREQALTAVLEHAERGALGLEHLVLPLAEVEHGWAGTAQGAGRRVVLQPGA</sequence>
<dbReference type="InterPro" id="IPR013149">
    <property type="entry name" value="ADH-like_C"/>
</dbReference>